<gene>
    <name evidence="1" type="ORF">CK510_16295</name>
</gene>
<protein>
    <submittedName>
        <fullName evidence="1">Uncharacterized protein</fullName>
    </submittedName>
</protein>
<reference evidence="1 2" key="1">
    <citation type="submission" date="2017-08" db="EMBL/GenBank/DDBJ databases">
        <title>Draft genome sequence of filamentous cyanobacterium Calothrix elsteri CCALA 953.</title>
        <authorList>
            <person name="Gagunashvili A.N."/>
            <person name="Elster J."/>
            <person name="Andresson O.S."/>
        </authorList>
    </citation>
    <scope>NUCLEOTIDE SEQUENCE [LARGE SCALE GENOMIC DNA]</scope>
    <source>
        <strain evidence="1 2">CCALA 953</strain>
    </source>
</reference>
<name>A0A2A2TGY7_9CYAN</name>
<evidence type="ECO:0000313" key="1">
    <source>
        <dbReference type="EMBL" id="PAX52993.1"/>
    </source>
</evidence>
<dbReference type="RefSeq" id="WP_095722703.1">
    <property type="nucleotide sequence ID" value="NZ_NTFS01000181.1"/>
</dbReference>
<organism evidence="1 2">
    <name type="scientific">Brunnivagina elsteri CCALA 953</name>
    <dbReference type="NCBI Taxonomy" id="987040"/>
    <lineage>
        <taxon>Bacteria</taxon>
        <taxon>Bacillati</taxon>
        <taxon>Cyanobacteriota</taxon>
        <taxon>Cyanophyceae</taxon>
        <taxon>Nostocales</taxon>
        <taxon>Calotrichaceae</taxon>
        <taxon>Brunnivagina</taxon>
    </lineage>
</organism>
<evidence type="ECO:0000313" key="2">
    <source>
        <dbReference type="Proteomes" id="UP000218238"/>
    </source>
</evidence>
<dbReference type="AlphaFoldDB" id="A0A2A2TGY7"/>
<sequence length="206" mass="23696">MTFAFEIISAREIHRDLRGDSYRHWTLLIGVLQSGIIKMRDDIAIPSQGEKPLVANIIGLEPNINDGLAGEELLMKSSRAFSQEIPDFMRRRGKLWSKQSSRKQIKASEINQPFMVVIWEPACNPADIQIGAVATECTDEFYQSRILEMLHLEPERILHCRDCAAQLSNIPEAMPYLKELLVHPDRELVKRAVGIYNYLHWQLKKD</sequence>
<keyword evidence="2" id="KW-1185">Reference proteome</keyword>
<dbReference type="Proteomes" id="UP000218238">
    <property type="component" value="Unassembled WGS sequence"/>
</dbReference>
<dbReference type="EMBL" id="NTFS01000181">
    <property type="protein sequence ID" value="PAX52993.1"/>
    <property type="molecule type" value="Genomic_DNA"/>
</dbReference>
<dbReference type="OrthoDB" id="509349at2"/>
<proteinExistence type="predicted"/>
<comment type="caution">
    <text evidence="1">The sequence shown here is derived from an EMBL/GenBank/DDBJ whole genome shotgun (WGS) entry which is preliminary data.</text>
</comment>
<accession>A0A2A2TGY7</accession>